<protein>
    <recommendedName>
        <fullName evidence="2">DUF6589 domain-containing protein</fullName>
    </recommendedName>
</protein>
<gene>
    <name evidence="3" type="ORF">B0H17DRAFT_954170</name>
</gene>
<feature type="domain" description="DUF6589" evidence="2">
    <location>
        <begin position="2"/>
        <end position="128"/>
    </location>
</feature>
<feature type="region of interest" description="Disordered" evidence="1">
    <location>
        <begin position="196"/>
        <end position="218"/>
    </location>
</feature>
<feature type="non-terminal residue" evidence="3">
    <location>
        <position position="262"/>
    </location>
</feature>
<name>A0AAD7G522_MYCRO</name>
<dbReference type="EMBL" id="JARKIE010000261">
    <property type="protein sequence ID" value="KAJ7660455.1"/>
    <property type="molecule type" value="Genomic_DNA"/>
</dbReference>
<sequence>QIFLQDFGWWIEFSKAVPEGDIGRVWEIVKLWIFKFAGSSHQNYVNYLLEVYCMLRYEASKDLKNVILNNWLLNIKGELGKWLPADFHGGEFDSKFYRQTISPNVHHFLQIKEEVETAFELEPRGKTHTSPGVQSELHLLLTVFKEEEVHVFCSGRSMGHAAVNQFARGWRRLEEGKMEDFLTKSTVPGDFLAQIRSRDTATSSERRSDTPSDENTEIRVDSPVAKIIMNTLQFPSTSVPSSECSRGSAEVRAVIAHRFQKA</sequence>
<comment type="caution">
    <text evidence="3">The sequence shown here is derived from an EMBL/GenBank/DDBJ whole genome shotgun (WGS) entry which is preliminary data.</text>
</comment>
<reference evidence="3" key="1">
    <citation type="submission" date="2023-03" db="EMBL/GenBank/DDBJ databases">
        <title>Massive genome expansion in bonnet fungi (Mycena s.s.) driven by repeated elements and novel gene families across ecological guilds.</title>
        <authorList>
            <consortium name="Lawrence Berkeley National Laboratory"/>
            <person name="Harder C.B."/>
            <person name="Miyauchi S."/>
            <person name="Viragh M."/>
            <person name="Kuo A."/>
            <person name="Thoen E."/>
            <person name="Andreopoulos B."/>
            <person name="Lu D."/>
            <person name="Skrede I."/>
            <person name="Drula E."/>
            <person name="Henrissat B."/>
            <person name="Morin E."/>
            <person name="Kohler A."/>
            <person name="Barry K."/>
            <person name="LaButti K."/>
            <person name="Morin E."/>
            <person name="Salamov A."/>
            <person name="Lipzen A."/>
            <person name="Mereny Z."/>
            <person name="Hegedus B."/>
            <person name="Baldrian P."/>
            <person name="Stursova M."/>
            <person name="Weitz H."/>
            <person name="Taylor A."/>
            <person name="Grigoriev I.V."/>
            <person name="Nagy L.G."/>
            <person name="Martin F."/>
            <person name="Kauserud H."/>
        </authorList>
    </citation>
    <scope>NUCLEOTIDE SEQUENCE</scope>
    <source>
        <strain evidence="3">CBHHK067</strain>
    </source>
</reference>
<proteinExistence type="predicted"/>
<evidence type="ECO:0000313" key="3">
    <source>
        <dbReference type="EMBL" id="KAJ7660455.1"/>
    </source>
</evidence>
<dbReference type="Proteomes" id="UP001221757">
    <property type="component" value="Unassembled WGS sequence"/>
</dbReference>
<evidence type="ECO:0000259" key="2">
    <source>
        <dbReference type="Pfam" id="PF20231"/>
    </source>
</evidence>
<dbReference type="InterPro" id="IPR046496">
    <property type="entry name" value="DUF6589"/>
</dbReference>
<dbReference type="AlphaFoldDB" id="A0AAD7G522"/>
<accession>A0AAD7G522</accession>
<dbReference type="Pfam" id="PF20231">
    <property type="entry name" value="DUF6589"/>
    <property type="match status" value="1"/>
</dbReference>
<evidence type="ECO:0000256" key="1">
    <source>
        <dbReference type="SAM" id="MobiDB-lite"/>
    </source>
</evidence>
<organism evidence="3 4">
    <name type="scientific">Mycena rosella</name>
    <name type="common">Pink bonnet</name>
    <name type="synonym">Agaricus rosellus</name>
    <dbReference type="NCBI Taxonomy" id="1033263"/>
    <lineage>
        <taxon>Eukaryota</taxon>
        <taxon>Fungi</taxon>
        <taxon>Dikarya</taxon>
        <taxon>Basidiomycota</taxon>
        <taxon>Agaricomycotina</taxon>
        <taxon>Agaricomycetes</taxon>
        <taxon>Agaricomycetidae</taxon>
        <taxon>Agaricales</taxon>
        <taxon>Marasmiineae</taxon>
        <taxon>Mycenaceae</taxon>
        <taxon>Mycena</taxon>
    </lineage>
</organism>
<evidence type="ECO:0000313" key="4">
    <source>
        <dbReference type="Proteomes" id="UP001221757"/>
    </source>
</evidence>
<keyword evidence="4" id="KW-1185">Reference proteome</keyword>